<name>A0A2M7QC47_9BACT</name>
<evidence type="ECO:0000313" key="3">
    <source>
        <dbReference type="Proteomes" id="UP000230108"/>
    </source>
</evidence>
<dbReference type="GO" id="GO:0005524">
    <property type="term" value="F:ATP binding"/>
    <property type="evidence" value="ECO:0007669"/>
    <property type="project" value="InterPro"/>
</dbReference>
<organism evidence="2 3">
    <name type="scientific">Candidatus Roizmanbacteria bacterium CG_4_10_14_0_8_um_filter_39_9</name>
    <dbReference type="NCBI Taxonomy" id="1974829"/>
    <lineage>
        <taxon>Bacteria</taxon>
        <taxon>Candidatus Roizmaniibacteriota</taxon>
    </lineage>
</organism>
<dbReference type="GO" id="GO:0004363">
    <property type="term" value="F:glutathione synthase activity"/>
    <property type="evidence" value="ECO:0007669"/>
    <property type="project" value="InterPro"/>
</dbReference>
<protein>
    <recommendedName>
        <fullName evidence="1">Prokaryotic glutathione synthetase ATP-binding domain-containing protein</fullName>
    </recommendedName>
</protein>
<dbReference type="PANTHER" id="PTHR39217">
    <property type="match status" value="1"/>
</dbReference>
<dbReference type="Proteomes" id="UP000230108">
    <property type="component" value="Unassembled WGS sequence"/>
</dbReference>
<dbReference type="EMBL" id="PFLF01000087">
    <property type="protein sequence ID" value="PIY68794.1"/>
    <property type="molecule type" value="Genomic_DNA"/>
</dbReference>
<gene>
    <name evidence="2" type="ORF">COY90_04040</name>
</gene>
<comment type="caution">
    <text evidence="2">The sequence shown here is derived from an EMBL/GenBank/DDBJ whole genome shotgun (WGS) entry which is preliminary data.</text>
</comment>
<dbReference type="SUPFAM" id="SSF56059">
    <property type="entry name" value="Glutathione synthetase ATP-binding domain-like"/>
    <property type="match status" value="1"/>
</dbReference>
<dbReference type="PANTHER" id="PTHR39217:SF1">
    <property type="entry name" value="GLUTATHIONE SYNTHETASE"/>
    <property type="match status" value="1"/>
</dbReference>
<sequence length="289" mass="33255">MNVALVTYLEQPALADSDELLVEPLKKQGITAVAAPWNDTTIDWKQFNLVILRSCWEYHRQLDTFLSWINNLEKNKVKMLNSPRIIRWNVNKKYLFDLQKKGVNIIPSVLVEKENISKLNSLIPIEWSSLIIKPTVGASGFEIMKIERSELQNSLSRIESQISQNEFIVQPLIKEISSGEYSFIYIKDILGHVMLKTPAIGDFRTNYKFGGHDRVVYPKPVICRQVEDIIKKIDLPFLYARIDGIVVGGQFLLIELELIEPYLFMCEYPPTAKLFAQEISATLHRMAQV</sequence>
<evidence type="ECO:0000259" key="1">
    <source>
        <dbReference type="Pfam" id="PF02955"/>
    </source>
</evidence>
<reference evidence="3" key="1">
    <citation type="submission" date="2017-09" db="EMBL/GenBank/DDBJ databases">
        <title>Depth-based differentiation of microbial function through sediment-hosted aquifers and enrichment of novel symbionts in the deep terrestrial subsurface.</title>
        <authorList>
            <person name="Probst A.J."/>
            <person name="Ladd B."/>
            <person name="Jarett J.K."/>
            <person name="Geller-Mcgrath D.E."/>
            <person name="Sieber C.M.K."/>
            <person name="Emerson J.B."/>
            <person name="Anantharaman K."/>
            <person name="Thomas B.C."/>
            <person name="Malmstrom R."/>
            <person name="Stieglmeier M."/>
            <person name="Klingl A."/>
            <person name="Woyke T."/>
            <person name="Ryan C.M."/>
            <person name="Banfield J.F."/>
        </authorList>
    </citation>
    <scope>NUCLEOTIDE SEQUENCE [LARGE SCALE GENOMIC DNA]</scope>
</reference>
<dbReference type="AlphaFoldDB" id="A0A2M7QC47"/>
<evidence type="ECO:0000313" key="2">
    <source>
        <dbReference type="EMBL" id="PIY68794.1"/>
    </source>
</evidence>
<dbReference type="Pfam" id="PF02955">
    <property type="entry name" value="GSH-S_ATP"/>
    <property type="match status" value="1"/>
</dbReference>
<proteinExistence type="predicted"/>
<dbReference type="InterPro" id="IPR053191">
    <property type="entry name" value="DcsG_Biosynth_Enzyme"/>
</dbReference>
<feature type="domain" description="Prokaryotic glutathione synthetase ATP-binding" evidence="1">
    <location>
        <begin position="105"/>
        <end position="235"/>
    </location>
</feature>
<dbReference type="InterPro" id="IPR004218">
    <property type="entry name" value="GSHS_ATP-bd"/>
</dbReference>
<accession>A0A2M7QC47</accession>